<dbReference type="EMBL" id="JAAMPA010000010">
    <property type="protein sequence ID" value="NIH70328.1"/>
    <property type="molecule type" value="Genomic_DNA"/>
</dbReference>
<sequence length="344" mass="36134">MAGLTGRVPELLAGGGRAGIVYLDIDDTVREVHGYAKQGAAFGYTGVRGLNAIVATVSTPIAAPVIAGARLRRGNSASAAGVGQLAARAIGTARRAGAVGQLLTRADSAIYGHALVGAVLTAGGWFSVTARMDPKVRAAIAGIAENGWTPIRYRQAVFDEQARQWISEAEVAEIDFVAFTGRRKADHVPCRLVVRRVARLNPASVPAGQEELFTAWRYHAFITNSTLTTTEADLTHRAHAIVEQVIAELKAGPLAHLPSGSYPANAAWLACAVIAFNLARAAAVAAGMATARFATLRTKIIQVAARIAATGRQLVVHLPRDWPWAGAWRLLFDTATSPPAAAAT</sequence>
<dbReference type="EMBL" id="BMMI01000012">
    <property type="protein sequence ID" value="GGL83713.1"/>
    <property type="molecule type" value="Genomic_DNA"/>
</dbReference>
<dbReference type="Pfam" id="PF13701">
    <property type="entry name" value="DDE_Tnp_1_4"/>
    <property type="match status" value="1"/>
</dbReference>
<organism evidence="3 5">
    <name type="scientific">Modestobacter marinus</name>
    <dbReference type="NCBI Taxonomy" id="477641"/>
    <lineage>
        <taxon>Bacteria</taxon>
        <taxon>Bacillati</taxon>
        <taxon>Actinomycetota</taxon>
        <taxon>Actinomycetes</taxon>
        <taxon>Geodermatophilales</taxon>
        <taxon>Geodermatophilaceae</taxon>
        <taxon>Modestobacter</taxon>
    </lineage>
</organism>
<dbReference type="InterPro" id="IPR025668">
    <property type="entry name" value="Tnp_DDE_dom"/>
</dbReference>
<reference evidence="2" key="4">
    <citation type="submission" date="2024-05" db="EMBL/GenBank/DDBJ databases">
        <authorList>
            <person name="Sun Q."/>
            <person name="Zhou Y."/>
        </authorList>
    </citation>
    <scope>NUCLEOTIDE SEQUENCE</scope>
    <source>
        <strain evidence="2">CGMCC 4.5581</strain>
    </source>
</reference>
<dbReference type="Proteomes" id="UP000648663">
    <property type="component" value="Unassembled WGS sequence"/>
</dbReference>
<dbReference type="RefSeq" id="WP_166757873.1">
    <property type="nucleotide sequence ID" value="NZ_JAAMPA010000012.1"/>
</dbReference>
<dbReference type="NCBIfam" id="NF033539">
    <property type="entry name" value="transpos_IS1380"/>
    <property type="match status" value="1"/>
</dbReference>
<accession>A0A846LXU1</accession>
<reference evidence="2" key="1">
    <citation type="journal article" date="2014" name="Int. J. Syst. Evol. Microbiol.">
        <title>Complete genome of a new Firmicutes species belonging to the dominant human colonic microbiota ('Ruminococcus bicirculans') reveals two chromosomes and a selective capacity to utilize plant glucans.</title>
        <authorList>
            <consortium name="NISC Comparative Sequencing Program"/>
            <person name="Wegmann U."/>
            <person name="Louis P."/>
            <person name="Goesmann A."/>
            <person name="Henrissat B."/>
            <person name="Duncan S.H."/>
            <person name="Flint H.J."/>
        </authorList>
    </citation>
    <scope>NUCLEOTIDE SEQUENCE</scope>
    <source>
        <strain evidence="2">CGMCC 4.5581</strain>
    </source>
</reference>
<dbReference type="InterPro" id="IPR047960">
    <property type="entry name" value="Transpos_IS1380"/>
</dbReference>
<reference evidence="3 5" key="3">
    <citation type="submission" date="2020-02" db="EMBL/GenBank/DDBJ databases">
        <title>Sequencing the genomes of 1000 actinobacteria strains.</title>
        <authorList>
            <person name="Klenk H.-P."/>
        </authorList>
    </citation>
    <scope>NUCLEOTIDE SEQUENCE [LARGE SCALE GENOMIC DNA]</scope>
    <source>
        <strain evidence="3 5">DSM 45201</strain>
    </source>
</reference>
<dbReference type="Proteomes" id="UP000552836">
    <property type="component" value="Unassembled WGS sequence"/>
</dbReference>
<dbReference type="EMBL" id="JAAMPA010000012">
    <property type="protein sequence ID" value="NIH70348.1"/>
    <property type="molecule type" value="Genomic_DNA"/>
</dbReference>
<dbReference type="AlphaFoldDB" id="A0A846LXU1"/>
<keyword evidence="6" id="KW-1185">Reference proteome</keyword>
<evidence type="ECO:0000259" key="1">
    <source>
        <dbReference type="Pfam" id="PF13701"/>
    </source>
</evidence>
<proteinExistence type="predicted"/>
<evidence type="ECO:0000313" key="2">
    <source>
        <dbReference type="EMBL" id="GGL83713.1"/>
    </source>
</evidence>
<feature type="domain" description="Transposase DDE" evidence="1">
    <location>
        <begin position="21"/>
        <end position="329"/>
    </location>
</feature>
<evidence type="ECO:0000313" key="3">
    <source>
        <dbReference type="EMBL" id="NIH70328.1"/>
    </source>
</evidence>
<evidence type="ECO:0000313" key="5">
    <source>
        <dbReference type="Proteomes" id="UP000552836"/>
    </source>
</evidence>
<protein>
    <recommendedName>
        <fullName evidence="1">Transposase DDE domain-containing protein</fullName>
    </recommendedName>
</protein>
<comment type="caution">
    <text evidence="3">The sequence shown here is derived from an EMBL/GenBank/DDBJ whole genome shotgun (WGS) entry which is preliminary data.</text>
</comment>
<evidence type="ECO:0000313" key="6">
    <source>
        <dbReference type="Proteomes" id="UP000648663"/>
    </source>
</evidence>
<reference evidence="6" key="2">
    <citation type="journal article" date="2019" name="Int. J. Syst. Evol. Microbiol.">
        <title>The Global Catalogue of Microorganisms (GCM) 10K type strain sequencing project: providing services to taxonomists for standard genome sequencing and annotation.</title>
        <authorList>
            <consortium name="The Broad Institute Genomics Platform"/>
            <consortium name="The Broad Institute Genome Sequencing Center for Infectious Disease"/>
            <person name="Wu L."/>
            <person name="Ma J."/>
        </authorList>
    </citation>
    <scope>NUCLEOTIDE SEQUENCE [LARGE SCALE GENOMIC DNA]</scope>
    <source>
        <strain evidence="6">CGMCC 4.5581</strain>
    </source>
</reference>
<gene>
    <name evidence="3" type="ORF">FB380_004839</name>
    <name evidence="4" type="ORF">FB380_004859</name>
    <name evidence="2" type="ORF">GCM10011589_45150</name>
</gene>
<evidence type="ECO:0000313" key="4">
    <source>
        <dbReference type="EMBL" id="NIH70348.1"/>
    </source>
</evidence>
<name>A0A846LXU1_9ACTN</name>